<protein>
    <submittedName>
        <fullName evidence="1">TAXI family TRAP transporter solute-binding subunit</fullName>
    </submittedName>
</protein>
<gene>
    <name evidence="1" type="ORF">HND93_33700</name>
</gene>
<dbReference type="SUPFAM" id="SSF53850">
    <property type="entry name" value="Periplasmic binding protein-like II"/>
    <property type="match status" value="1"/>
</dbReference>
<name>A0ABX2TK03_9PROT</name>
<comment type="caution">
    <text evidence="1">The sequence shown here is derived from an EMBL/GenBank/DDBJ whole genome shotgun (WGS) entry which is preliminary data.</text>
</comment>
<evidence type="ECO:0000313" key="1">
    <source>
        <dbReference type="EMBL" id="NYZ24686.1"/>
    </source>
</evidence>
<proteinExistence type="predicted"/>
<sequence>MKGWWARAAVAVVAAWVAVGAERAEAKPLTLATGPELATYFPVGVALRMLLEQSPAASGVELAVLPTKGSVDNLDGLRAGRFDLAIVQADLELDAFRGTGVFAASGRFETLRSVMSLHEEGLALVVRPDVKVKDLKGLKGRKVDLGAVGSGGRPIVERLTASLGVKPVELRSGESAAALCDRRIDAAFLFIGHPSPVLVDALSRCKARLLPVVGPLAEALIHDVPVVTATSIPVDLYPTVRKPVPTLGVRAVLVARADTPDAALTAILTTVQQNRDLLRMMNPALSDLRDRSLKPEVGAVPLHPAAERFFEGAGKVN</sequence>
<accession>A0ABX2TK03</accession>
<dbReference type="Gene3D" id="3.40.190.10">
    <property type="entry name" value="Periplasmic binding protein-like II"/>
    <property type="match status" value="2"/>
</dbReference>
<evidence type="ECO:0000313" key="2">
    <source>
        <dbReference type="Proteomes" id="UP000584642"/>
    </source>
</evidence>
<reference evidence="1 2" key="1">
    <citation type="submission" date="2020-05" db="EMBL/GenBank/DDBJ databases">
        <title>Azospirillum oleiclasticum sp. nov, a nitrogen-fixing and heavy crude oil-emulsifying bacterium isolated from the crude oil of Yumen Oilfield.</title>
        <authorList>
            <person name="Wu D."/>
            <person name="Cai M."/>
            <person name="Zhang X."/>
        </authorList>
    </citation>
    <scope>NUCLEOTIDE SEQUENCE [LARGE SCALE GENOMIC DNA]</scope>
    <source>
        <strain evidence="1 2">ROY-1-1-2</strain>
    </source>
</reference>
<organism evidence="1 2">
    <name type="scientific">Azospirillum oleiclasticum</name>
    <dbReference type="NCBI Taxonomy" id="2735135"/>
    <lineage>
        <taxon>Bacteria</taxon>
        <taxon>Pseudomonadati</taxon>
        <taxon>Pseudomonadota</taxon>
        <taxon>Alphaproteobacteria</taxon>
        <taxon>Rhodospirillales</taxon>
        <taxon>Azospirillaceae</taxon>
        <taxon>Azospirillum</taxon>
    </lineage>
</organism>
<dbReference type="PANTHER" id="PTHR42941:SF1">
    <property type="entry name" value="SLL1037 PROTEIN"/>
    <property type="match status" value="1"/>
</dbReference>
<dbReference type="RefSeq" id="WP_180286463.1">
    <property type="nucleotide sequence ID" value="NZ_JABFDB010000044.1"/>
</dbReference>
<dbReference type="Proteomes" id="UP000584642">
    <property type="component" value="Unassembled WGS sequence"/>
</dbReference>
<keyword evidence="2" id="KW-1185">Reference proteome</keyword>
<dbReference type="NCBIfam" id="TIGR02122">
    <property type="entry name" value="TRAP_TAXI"/>
    <property type="match status" value="1"/>
</dbReference>
<dbReference type="InterPro" id="IPR011852">
    <property type="entry name" value="TRAP_TAXI"/>
</dbReference>
<dbReference type="EMBL" id="JABFDB010000044">
    <property type="protein sequence ID" value="NYZ24686.1"/>
    <property type="molecule type" value="Genomic_DNA"/>
</dbReference>
<dbReference type="PANTHER" id="PTHR42941">
    <property type="entry name" value="SLL1037 PROTEIN"/>
    <property type="match status" value="1"/>
</dbReference>
<dbReference type="Pfam" id="PF16868">
    <property type="entry name" value="NMT1_3"/>
    <property type="match status" value="1"/>
</dbReference>